<dbReference type="InterPro" id="IPR017853">
    <property type="entry name" value="GH"/>
</dbReference>
<evidence type="ECO:0000259" key="3">
    <source>
        <dbReference type="Pfam" id="PF02638"/>
    </source>
</evidence>
<dbReference type="Gene3D" id="3.20.20.80">
    <property type="entry name" value="Glycosidases"/>
    <property type="match status" value="1"/>
</dbReference>
<gene>
    <name evidence="4" type="ORF">HV832_05820</name>
</gene>
<dbReference type="RefSeq" id="WP_176802623.1">
    <property type="nucleotide sequence ID" value="NZ_JABXYJ010000003.1"/>
</dbReference>
<evidence type="ECO:0000256" key="1">
    <source>
        <dbReference type="ARBA" id="ARBA00022729"/>
    </source>
</evidence>
<name>A0A850QIR0_9BURK</name>
<evidence type="ECO:0000256" key="2">
    <source>
        <dbReference type="SAM" id="MobiDB-lite"/>
    </source>
</evidence>
<protein>
    <submittedName>
        <fullName evidence="4">Family 10 glycosylhydrolase</fullName>
    </submittedName>
</protein>
<keyword evidence="4" id="KW-0378">Hydrolase</keyword>
<dbReference type="PANTHER" id="PTHR43405:SF1">
    <property type="entry name" value="GLYCOSYL HYDROLASE DIGH"/>
    <property type="match status" value="1"/>
</dbReference>
<feature type="compositionally biased region" description="Low complexity" evidence="2">
    <location>
        <begin position="46"/>
        <end position="56"/>
    </location>
</feature>
<dbReference type="InterPro" id="IPR052177">
    <property type="entry name" value="Divisome_Glycosyl_Hydrolase"/>
</dbReference>
<feature type="compositionally biased region" description="Pro residues" evidence="2">
    <location>
        <begin position="57"/>
        <end position="66"/>
    </location>
</feature>
<dbReference type="PANTHER" id="PTHR43405">
    <property type="entry name" value="GLYCOSYL HYDROLASE DIGH"/>
    <property type="match status" value="1"/>
</dbReference>
<comment type="caution">
    <text evidence="4">The sequence shown here is derived from an EMBL/GenBank/DDBJ whole genome shotgun (WGS) entry which is preliminary data.</text>
</comment>
<proteinExistence type="predicted"/>
<feature type="region of interest" description="Disordered" evidence="2">
    <location>
        <begin position="46"/>
        <end position="66"/>
    </location>
</feature>
<dbReference type="Pfam" id="PF02638">
    <property type="entry name" value="GHL10"/>
    <property type="match status" value="1"/>
</dbReference>
<dbReference type="Proteomes" id="UP000588051">
    <property type="component" value="Unassembled WGS sequence"/>
</dbReference>
<dbReference type="AlphaFoldDB" id="A0A850QIR0"/>
<accession>A0A850QIR0</accession>
<keyword evidence="5" id="KW-1185">Reference proteome</keyword>
<dbReference type="InterPro" id="IPR003790">
    <property type="entry name" value="GHL10"/>
</dbReference>
<dbReference type="GO" id="GO:0016787">
    <property type="term" value="F:hydrolase activity"/>
    <property type="evidence" value="ECO:0007669"/>
    <property type="project" value="UniProtKB-KW"/>
</dbReference>
<sequence>MFPFFRLTALFHRFRHNIRAGGKLALLCAVLLAACTVTPEPAQRQTVTVTSHTSQTPPRPGQQLPPVPREFRAVWVSTVANIDWPSRRDLSSEQQKAEIISILNHAAQMNLNAIVLQVRPAADAIYPSAIEPWSEFLTGEQGKPPSPYYDPLQFWVEQAHERGLELHAWFNPYRARTPQAKTAAAKNHISRTWPEAVKQYGDLQWMDPGEPAAMQQTLDVIRDVVKRYDIDGVHIDDYFYPYPIKAANGADLDFPDDAAWLRYLQSGGNLNRADWRRENVNRLVSAINQQVHQEKSWIKFGISPFGIGRPDRLPAGISGFSQYDKLYADVELWLSQGWLDYLAPQLYWPIQQSAQAFKVLHSYWIAQNTQQRYIWPGLYTSRIDHSDKSWPAEEILNQVDAVREQNGSGHLHFSMISLQQNRKDIRQRLAAEKYTMPAVIPATPWLDGSTLPTMPQLELDGDQQSVTVKPGSDVAAVRLLAIWKRTDQQWLFSVQSASKTGISLTGTPQTGAIREIAVIAIGRNGMESQTARLSFP</sequence>
<evidence type="ECO:0000313" key="5">
    <source>
        <dbReference type="Proteomes" id="UP000588051"/>
    </source>
</evidence>
<dbReference type="EMBL" id="JABXYJ010000003">
    <property type="protein sequence ID" value="NVO77345.1"/>
    <property type="molecule type" value="Genomic_DNA"/>
</dbReference>
<keyword evidence="1" id="KW-0732">Signal</keyword>
<dbReference type="PROSITE" id="PS51257">
    <property type="entry name" value="PROKAR_LIPOPROTEIN"/>
    <property type="match status" value="1"/>
</dbReference>
<reference evidence="4 5" key="1">
    <citation type="submission" date="2020-06" db="EMBL/GenBank/DDBJ databases">
        <authorList>
            <person name="Qiu C."/>
            <person name="Liu Z."/>
        </authorList>
    </citation>
    <scope>NUCLEOTIDE SEQUENCE [LARGE SCALE GENOMIC DNA]</scope>
    <source>
        <strain evidence="4 5">EM 1</strain>
    </source>
</reference>
<organism evidence="4 5">
    <name type="scientific">Undibacterium oligocarboniphilum</name>
    <dbReference type="NCBI Taxonomy" id="666702"/>
    <lineage>
        <taxon>Bacteria</taxon>
        <taxon>Pseudomonadati</taxon>
        <taxon>Pseudomonadota</taxon>
        <taxon>Betaproteobacteria</taxon>
        <taxon>Burkholderiales</taxon>
        <taxon>Oxalobacteraceae</taxon>
        <taxon>Undibacterium</taxon>
    </lineage>
</organism>
<dbReference type="SUPFAM" id="SSF51445">
    <property type="entry name" value="(Trans)glycosidases"/>
    <property type="match status" value="1"/>
</dbReference>
<evidence type="ECO:0000313" key="4">
    <source>
        <dbReference type="EMBL" id="NVO77345.1"/>
    </source>
</evidence>
<feature type="domain" description="Glycosyl hydrolase-like 10" evidence="3">
    <location>
        <begin position="70"/>
        <end position="385"/>
    </location>
</feature>